<dbReference type="OMA" id="VFFVMMH"/>
<feature type="transmembrane region" description="Helical" evidence="1">
    <location>
        <begin position="85"/>
        <end position="105"/>
    </location>
</feature>
<dbReference type="HOGENOM" id="CLU_070911_0_0_1"/>
<dbReference type="AlphaFoldDB" id="B4N689"/>
<gene>
    <name evidence="2" type="primary">Dwil\GK18017</name>
    <name evidence="2" type="ORF">Dwil_GK18017</name>
</gene>
<feature type="transmembrane region" description="Helical" evidence="1">
    <location>
        <begin position="166"/>
        <end position="185"/>
    </location>
</feature>
<feature type="transmembrane region" description="Helical" evidence="1">
    <location>
        <begin position="52"/>
        <end position="73"/>
    </location>
</feature>
<keyword evidence="1" id="KW-1133">Transmembrane helix</keyword>
<dbReference type="PhylomeDB" id="B4N689"/>
<reference evidence="2 3" key="1">
    <citation type="journal article" date="2007" name="Nature">
        <title>Evolution of genes and genomes on the Drosophila phylogeny.</title>
        <authorList>
            <consortium name="Drosophila 12 Genomes Consortium"/>
            <person name="Clark A.G."/>
            <person name="Eisen M.B."/>
            <person name="Smith D.R."/>
            <person name="Bergman C.M."/>
            <person name="Oliver B."/>
            <person name="Markow T.A."/>
            <person name="Kaufman T.C."/>
            <person name="Kellis M."/>
            <person name="Gelbart W."/>
            <person name="Iyer V.N."/>
            <person name="Pollard D.A."/>
            <person name="Sackton T.B."/>
            <person name="Larracuente A.M."/>
            <person name="Singh N.D."/>
            <person name="Abad J.P."/>
            <person name="Abt D.N."/>
            <person name="Adryan B."/>
            <person name="Aguade M."/>
            <person name="Akashi H."/>
            <person name="Anderson W.W."/>
            <person name="Aquadro C.F."/>
            <person name="Ardell D.H."/>
            <person name="Arguello R."/>
            <person name="Artieri C.G."/>
            <person name="Barbash D.A."/>
            <person name="Barker D."/>
            <person name="Barsanti P."/>
            <person name="Batterham P."/>
            <person name="Batzoglou S."/>
            <person name="Begun D."/>
            <person name="Bhutkar A."/>
            <person name="Blanco E."/>
            <person name="Bosak S.A."/>
            <person name="Bradley R.K."/>
            <person name="Brand A.D."/>
            <person name="Brent M.R."/>
            <person name="Brooks A.N."/>
            <person name="Brown R.H."/>
            <person name="Butlin R.K."/>
            <person name="Caggese C."/>
            <person name="Calvi B.R."/>
            <person name="Bernardo de Carvalho A."/>
            <person name="Caspi A."/>
            <person name="Castrezana S."/>
            <person name="Celniker S.E."/>
            <person name="Chang J.L."/>
            <person name="Chapple C."/>
            <person name="Chatterji S."/>
            <person name="Chinwalla A."/>
            <person name="Civetta A."/>
            <person name="Clifton S.W."/>
            <person name="Comeron J.M."/>
            <person name="Costello J.C."/>
            <person name="Coyne J.A."/>
            <person name="Daub J."/>
            <person name="David R.G."/>
            <person name="Delcher A.L."/>
            <person name="Delehaunty K."/>
            <person name="Do C.B."/>
            <person name="Ebling H."/>
            <person name="Edwards K."/>
            <person name="Eickbush T."/>
            <person name="Evans J.D."/>
            <person name="Filipski A."/>
            <person name="Findeiss S."/>
            <person name="Freyhult E."/>
            <person name="Fulton L."/>
            <person name="Fulton R."/>
            <person name="Garcia A.C."/>
            <person name="Gardiner A."/>
            <person name="Garfield D.A."/>
            <person name="Garvin B.E."/>
            <person name="Gibson G."/>
            <person name="Gilbert D."/>
            <person name="Gnerre S."/>
            <person name="Godfrey J."/>
            <person name="Good R."/>
            <person name="Gotea V."/>
            <person name="Gravely B."/>
            <person name="Greenberg A.J."/>
            <person name="Griffiths-Jones S."/>
            <person name="Gross S."/>
            <person name="Guigo R."/>
            <person name="Gustafson E.A."/>
            <person name="Haerty W."/>
            <person name="Hahn M.W."/>
            <person name="Halligan D.L."/>
            <person name="Halpern A.L."/>
            <person name="Halter G.M."/>
            <person name="Han M.V."/>
            <person name="Heger A."/>
            <person name="Hillier L."/>
            <person name="Hinrichs A.S."/>
            <person name="Holmes I."/>
            <person name="Hoskins R.A."/>
            <person name="Hubisz M.J."/>
            <person name="Hultmark D."/>
            <person name="Huntley M.A."/>
            <person name="Jaffe D.B."/>
            <person name="Jagadeeshan S."/>
            <person name="Jeck W.R."/>
            <person name="Johnson J."/>
            <person name="Jones C.D."/>
            <person name="Jordan W.C."/>
            <person name="Karpen G.H."/>
            <person name="Kataoka E."/>
            <person name="Keightley P.D."/>
            <person name="Kheradpour P."/>
            <person name="Kirkness E.F."/>
            <person name="Koerich L.B."/>
            <person name="Kristiansen K."/>
            <person name="Kudrna D."/>
            <person name="Kulathinal R.J."/>
            <person name="Kumar S."/>
            <person name="Kwok R."/>
            <person name="Lander E."/>
            <person name="Langley C.H."/>
            <person name="Lapoint R."/>
            <person name="Lazzaro B.P."/>
            <person name="Lee S.J."/>
            <person name="Levesque L."/>
            <person name="Li R."/>
            <person name="Lin C.F."/>
            <person name="Lin M.F."/>
            <person name="Lindblad-Toh K."/>
            <person name="Llopart A."/>
            <person name="Long M."/>
            <person name="Low L."/>
            <person name="Lozovsky E."/>
            <person name="Lu J."/>
            <person name="Luo M."/>
            <person name="Machado C.A."/>
            <person name="Makalowski W."/>
            <person name="Marzo M."/>
            <person name="Matsuda M."/>
            <person name="Matzkin L."/>
            <person name="McAllister B."/>
            <person name="McBride C.S."/>
            <person name="McKernan B."/>
            <person name="McKernan K."/>
            <person name="Mendez-Lago M."/>
            <person name="Minx P."/>
            <person name="Mollenhauer M.U."/>
            <person name="Montooth K."/>
            <person name="Mount S.M."/>
            <person name="Mu X."/>
            <person name="Myers E."/>
            <person name="Negre B."/>
            <person name="Newfeld S."/>
            <person name="Nielsen R."/>
            <person name="Noor M.A."/>
            <person name="O'Grady P."/>
            <person name="Pachter L."/>
            <person name="Papaceit M."/>
            <person name="Parisi M.J."/>
            <person name="Parisi M."/>
            <person name="Parts L."/>
            <person name="Pedersen J.S."/>
            <person name="Pesole G."/>
            <person name="Phillippy A.M."/>
            <person name="Ponting C.P."/>
            <person name="Pop M."/>
            <person name="Porcelli D."/>
            <person name="Powell J.R."/>
            <person name="Prohaska S."/>
            <person name="Pruitt K."/>
            <person name="Puig M."/>
            <person name="Quesneville H."/>
            <person name="Ram K.R."/>
            <person name="Rand D."/>
            <person name="Rasmussen M.D."/>
            <person name="Reed L.K."/>
            <person name="Reenan R."/>
            <person name="Reily A."/>
            <person name="Remington K.A."/>
            <person name="Rieger T.T."/>
            <person name="Ritchie M.G."/>
            <person name="Robin C."/>
            <person name="Rogers Y.H."/>
            <person name="Rohde C."/>
            <person name="Rozas J."/>
            <person name="Rubenfield M.J."/>
            <person name="Ruiz A."/>
            <person name="Russo S."/>
            <person name="Salzberg S.L."/>
            <person name="Sanchez-Gracia A."/>
            <person name="Saranga D.J."/>
            <person name="Sato H."/>
            <person name="Schaeffer S.W."/>
            <person name="Schatz M.C."/>
            <person name="Schlenke T."/>
            <person name="Schwartz R."/>
            <person name="Segarra C."/>
            <person name="Singh R.S."/>
            <person name="Sirot L."/>
            <person name="Sirota M."/>
            <person name="Sisneros N.B."/>
            <person name="Smith C.D."/>
            <person name="Smith T.F."/>
            <person name="Spieth J."/>
            <person name="Stage D.E."/>
            <person name="Stark A."/>
            <person name="Stephan W."/>
            <person name="Strausberg R.L."/>
            <person name="Strempel S."/>
            <person name="Sturgill D."/>
            <person name="Sutton G."/>
            <person name="Sutton G.G."/>
            <person name="Tao W."/>
            <person name="Teichmann S."/>
            <person name="Tobari Y.N."/>
            <person name="Tomimura Y."/>
            <person name="Tsolas J.M."/>
            <person name="Valente V.L."/>
            <person name="Venter E."/>
            <person name="Venter J.C."/>
            <person name="Vicario S."/>
            <person name="Vieira F.G."/>
            <person name="Vilella A.J."/>
            <person name="Villasante A."/>
            <person name="Walenz B."/>
            <person name="Wang J."/>
            <person name="Wasserman M."/>
            <person name="Watts T."/>
            <person name="Wilson D."/>
            <person name="Wilson R.K."/>
            <person name="Wing R.A."/>
            <person name="Wolfner M.F."/>
            <person name="Wong A."/>
            <person name="Wong G.K."/>
            <person name="Wu C.I."/>
            <person name="Wu G."/>
            <person name="Yamamoto D."/>
            <person name="Yang H.P."/>
            <person name="Yang S.P."/>
            <person name="Yorke J.A."/>
            <person name="Yoshida K."/>
            <person name="Zdobnov E."/>
            <person name="Zhang P."/>
            <person name="Zhang Y."/>
            <person name="Zimin A.V."/>
            <person name="Baldwin J."/>
            <person name="Abdouelleil A."/>
            <person name="Abdulkadir J."/>
            <person name="Abebe A."/>
            <person name="Abera B."/>
            <person name="Abreu J."/>
            <person name="Acer S.C."/>
            <person name="Aftuck L."/>
            <person name="Alexander A."/>
            <person name="An P."/>
            <person name="Anderson E."/>
            <person name="Anderson S."/>
            <person name="Arachi H."/>
            <person name="Azer M."/>
            <person name="Bachantsang P."/>
            <person name="Barry A."/>
            <person name="Bayul T."/>
            <person name="Berlin A."/>
            <person name="Bessette D."/>
            <person name="Bloom T."/>
            <person name="Blye J."/>
            <person name="Boguslavskiy L."/>
            <person name="Bonnet C."/>
            <person name="Boukhgalter B."/>
            <person name="Bourzgui I."/>
            <person name="Brown A."/>
            <person name="Cahill P."/>
            <person name="Channer S."/>
            <person name="Cheshatsang Y."/>
            <person name="Chuda L."/>
            <person name="Citroen M."/>
            <person name="Collymore A."/>
            <person name="Cooke P."/>
            <person name="Costello M."/>
            <person name="D'Aco K."/>
            <person name="Daza R."/>
            <person name="De Haan G."/>
            <person name="DeGray S."/>
            <person name="DeMaso C."/>
            <person name="Dhargay N."/>
            <person name="Dooley K."/>
            <person name="Dooley E."/>
            <person name="Doricent M."/>
            <person name="Dorje P."/>
            <person name="Dorjee K."/>
            <person name="Dupes A."/>
            <person name="Elong R."/>
            <person name="Falk J."/>
            <person name="Farina A."/>
            <person name="Faro S."/>
            <person name="Ferguson D."/>
            <person name="Fisher S."/>
            <person name="Foley C.D."/>
            <person name="Franke A."/>
            <person name="Friedrich D."/>
            <person name="Gadbois L."/>
            <person name="Gearin G."/>
            <person name="Gearin C.R."/>
            <person name="Giannoukos G."/>
            <person name="Goode T."/>
            <person name="Graham J."/>
            <person name="Grandbois E."/>
            <person name="Grewal S."/>
            <person name="Gyaltsen K."/>
            <person name="Hafez N."/>
            <person name="Hagos B."/>
            <person name="Hall J."/>
            <person name="Henson C."/>
            <person name="Hollinger A."/>
            <person name="Honan T."/>
            <person name="Huard M.D."/>
            <person name="Hughes L."/>
            <person name="Hurhula B."/>
            <person name="Husby M.E."/>
            <person name="Kamat A."/>
            <person name="Kanga B."/>
            <person name="Kashin S."/>
            <person name="Khazanovich D."/>
            <person name="Kisner P."/>
            <person name="Lance K."/>
            <person name="Lara M."/>
            <person name="Lee W."/>
            <person name="Lennon N."/>
            <person name="Letendre F."/>
            <person name="LeVine R."/>
            <person name="Lipovsky A."/>
            <person name="Liu X."/>
            <person name="Liu J."/>
            <person name="Liu S."/>
            <person name="Lokyitsang T."/>
            <person name="Lokyitsang Y."/>
            <person name="Lubonja R."/>
            <person name="Lui A."/>
            <person name="MacDonald P."/>
            <person name="Magnisalis V."/>
            <person name="Maru K."/>
            <person name="Matthews C."/>
            <person name="McCusker W."/>
            <person name="McDonough S."/>
            <person name="Mehta T."/>
            <person name="Meldrim J."/>
            <person name="Meneus L."/>
            <person name="Mihai O."/>
            <person name="Mihalev A."/>
            <person name="Mihova T."/>
            <person name="Mittelman R."/>
            <person name="Mlenga V."/>
            <person name="Montmayeur A."/>
            <person name="Mulrain L."/>
            <person name="Navidi A."/>
            <person name="Naylor J."/>
            <person name="Negash T."/>
            <person name="Nguyen T."/>
            <person name="Nguyen N."/>
            <person name="Nicol R."/>
            <person name="Norbu C."/>
            <person name="Norbu N."/>
            <person name="Novod N."/>
            <person name="O'Neill B."/>
            <person name="Osman S."/>
            <person name="Markiewicz E."/>
            <person name="Oyono O.L."/>
            <person name="Patti C."/>
            <person name="Phunkhang P."/>
            <person name="Pierre F."/>
            <person name="Priest M."/>
            <person name="Raghuraman S."/>
            <person name="Rege F."/>
            <person name="Reyes R."/>
            <person name="Rise C."/>
            <person name="Rogov P."/>
            <person name="Ross K."/>
            <person name="Ryan E."/>
            <person name="Settipalli S."/>
            <person name="Shea T."/>
            <person name="Sherpa N."/>
            <person name="Shi L."/>
            <person name="Shih D."/>
            <person name="Sparrow T."/>
            <person name="Spaulding J."/>
            <person name="Stalker J."/>
            <person name="Stange-Thomann N."/>
            <person name="Stavropoulos S."/>
            <person name="Stone C."/>
            <person name="Strader C."/>
            <person name="Tesfaye S."/>
            <person name="Thomson T."/>
            <person name="Thoulutsang Y."/>
            <person name="Thoulutsang D."/>
            <person name="Topham K."/>
            <person name="Topping I."/>
            <person name="Tsamla T."/>
            <person name="Vassiliev H."/>
            <person name="Vo A."/>
            <person name="Wangchuk T."/>
            <person name="Wangdi T."/>
            <person name="Weiand M."/>
            <person name="Wilkinson J."/>
            <person name="Wilson A."/>
            <person name="Yadav S."/>
            <person name="Young G."/>
            <person name="Yu Q."/>
            <person name="Zembek L."/>
            <person name="Zhong D."/>
            <person name="Zimmer A."/>
            <person name="Zwirko Z."/>
            <person name="Jaffe D.B."/>
            <person name="Alvarez P."/>
            <person name="Brockman W."/>
            <person name="Butler J."/>
            <person name="Chin C."/>
            <person name="Gnerre S."/>
            <person name="Grabherr M."/>
            <person name="Kleber M."/>
            <person name="Mauceli E."/>
            <person name="MacCallum I."/>
        </authorList>
    </citation>
    <scope>NUCLEOTIDE SEQUENCE [LARGE SCALE GENOMIC DNA]</scope>
    <source>
        <strain evidence="3">Tucson 14030-0811.24</strain>
    </source>
</reference>
<evidence type="ECO:0000313" key="2">
    <source>
        <dbReference type="EMBL" id="EDW79878.1"/>
    </source>
</evidence>
<dbReference type="InParanoid" id="B4N689"/>
<name>B4N689_DROWI</name>
<feature type="transmembrane region" description="Helical" evidence="1">
    <location>
        <begin position="140"/>
        <end position="160"/>
    </location>
</feature>
<dbReference type="STRING" id="7260.B4N689"/>
<keyword evidence="1" id="KW-0472">Membrane</keyword>
<feature type="transmembrane region" description="Helical" evidence="1">
    <location>
        <begin position="111"/>
        <end position="128"/>
    </location>
</feature>
<sequence length="279" mass="32120">MDERRQRLRAYRRARRKFACVVYLVSIAWMVLALLQWLVVCLVKDVRNAFVDYYWISVIFFVLAMALVTFFIFFEKIRFITGVNWLLCVLIVEFVTIGLFSFVAHTLWPDLIMWFAVCLLLTFLFILFGSIIPHDLTLDVVILFVLAFIFLIVTVFFIMMHVVVGMPYAFIAYQIFITVIVLLFVMYHAQTINGGRFAEMRLDDYLLASLILFHDFVVIFMLTFYAQITYKLASEGMSTTTVMPKVTVPQVTTPGVTNIPDIPTTTIATTTTTTLKPAA</sequence>
<dbReference type="Proteomes" id="UP000007798">
    <property type="component" value="Unassembled WGS sequence"/>
</dbReference>
<evidence type="ECO:0000313" key="3">
    <source>
        <dbReference type="Proteomes" id="UP000007798"/>
    </source>
</evidence>
<feature type="transmembrane region" description="Helical" evidence="1">
    <location>
        <begin position="205"/>
        <end position="228"/>
    </location>
</feature>
<protein>
    <submittedName>
        <fullName evidence="2">Uncharacterized protein</fullName>
    </submittedName>
</protein>
<organism evidence="2 3">
    <name type="scientific">Drosophila willistoni</name>
    <name type="common">Fruit fly</name>
    <dbReference type="NCBI Taxonomy" id="7260"/>
    <lineage>
        <taxon>Eukaryota</taxon>
        <taxon>Metazoa</taxon>
        <taxon>Ecdysozoa</taxon>
        <taxon>Arthropoda</taxon>
        <taxon>Hexapoda</taxon>
        <taxon>Insecta</taxon>
        <taxon>Pterygota</taxon>
        <taxon>Neoptera</taxon>
        <taxon>Endopterygota</taxon>
        <taxon>Diptera</taxon>
        <taxon>Brachycera</taxon>
        <taxon>Muscomorpha</taxon>
        <taxon>Ephydroidea</taxon>
        <taxon>Drosophilidae</taxon>
        <taxon>Drosophila</taxon>
        <taxon>Sophophora</taxon>
    </lineage>
</organism>
<keyword evidence="3" id="KW-1185">Reference proteome</keyword>
<proteinExistence type="predicted"/>
<dbReference type="KEGG" id="dwi:6646036"/>
<evidence type="ECO:0000256" key="1">
    <source>
        <dbReference type="SAM" id="Phobius"/>
    </source>
</evidence>
<accession>B4N689</accession>
<feature type="transmembrane region" description="Helical" evidence="1">
    <location>
        <begin position="21"/>
        <end position="40"/>
    </location>
</feature>
<dbReference type="eggNOG" id="ENOG502TCZZ">
    <property type="taxonomic scope" value="Eukaryota"/>
</dbReference>
<dbReference type="EMBL" id="CH964154">
    <property type="protein sequence ID" value="EDW79878.1"/>
    <property type="molecule type" value="Genomic_DNA"/>
</dbReference>
<keyword evidence="1" id="KW-0812">Transmembrane</keyword>
<dbReference type="OrthoDB" id="7967828at2759"/>